<dbReference type="SFLD" id="SFLDG01153">
    <property type="entry name" value="Main.4:_Theta-like"/>
    <property type="match status" value="1"/>
</dbReference>
<comment type="subunit">
    <text evidence="3">Homodimer.</text>
</comment>
<evidence type="ECO:0000313" key="11">
    <source>
        <dbReference type="Proteomes" id="UP001591681"/>
    </source>
</evidence>
<dbReference type="Pfam" id="PF02798">
    <property type="entry name" value="GST_N"/>
    <property type="match status" value="1"/>
</dbReference>
<dbReference type="PROSITE" id="PS50404">
    <property type="entry name" value="GST_NTER"/>
    <property type="match status" value="1"/>
</dbReference>
<dbReference type="SUPFAM" id="SSF52833">
    <property type="entry name" value="Thioredoxin-like"/>
    <property type="match status" value="1"/>
</dbReference>
<gene>
    <name evidence="10" type="ORF">ACEWY4_016581</name>
</gene>
<dbReference type="SUPFAM" id="SSF47616">
    <property type="entry name" value="GST C-terminal domain-like"/>
    <property type="match status" value="1"/>
</dbReference>
<evidence type="ECO:0000259" key="8">
    <source>
        <dbReference type="PROSITE" id="PS50404"/>
    </source>
</evidence>
<dbReference type="InterPro" id="IPR010987">
    <property type="entry name" value="Glutathione-S-Trfase_C-like"/>
</dbReference>
<comment type="caution">
    <text evidence="10">The sequence shown here is derived from an EMBL/GenBank/DDBJ whole genome shotgun (WGS) entry which is preliminary data.</text>
</comment>
<dbReference type="InterPro" id="IPR040077">
    <property type="entry name" value="GST_C_Theta"/>
</dbReference>
<dbReference type="Proteomes" id="UP001591681">
    <property type="component" value="Unassembled WGS sequence"/>
</dbReference>
<feature type="domain" description="GST C-terminal" evidence="9">
    <location>
        <begin position="88"/>
        <end position="220"/>
    </location>
</feature>
<reference evidence="10 11" key="1">
    <citation type="submission" date="2024-09" db="EMBL/GenBank/DDBJ databases">
        <title>A chromosome-level genome assembly of Gray's grenadier anchovy, Coilia grayii.</title>
        <authorList>
            <person name="Fu Z."/>
        </authorList>
    </citation>
    <scope>NUCLEOTIDE SEQUENCE [LARGE SCALE GENOMIC DNA]</scope>
    <source>
        <strain evidence="10">G4</strain>
        <tissue evidence="10">Muscle</tissue>
    </source>
</reference>
<sequence>MALELYLDLYSQPCRSVYMFAKKNNINFDFKKISLFGGEQYGEEFGKINMIRKAPAMRDGEFCLAESIAIMTYLAEKFQTPDHWYPADLQKRARVNEYLAWQHTAVRMHGSKVFWLRVLIPKLLGEEVPKDKMAAALEDLDGSLKLIEEKFLQDRPFIAGNEISLADVVAIVEIMQPVGSGLDVFESRPKLSAWKDRVQAALGPELFDEAHQIILNAREMADNMDINTLQAFKPKLLRLFL</sequence>
<evidence type="ECO:0000256" key="5">
    <source>
        <dbReference type="ARBA" id="ARBA00022490"/>
    </source>
</evidence>
<dbReference type="InterPro" id="IPR040079">
    <property type="entry name" value="Glutathione_S-Trfase"/>
</dbReference>
<dbReference type="SFLD" id="SFLDS00019">
    <property type="entry name" value="Glutathione_Transferase_(cytos"/>
    <property type="match status" value="1"/>
</dbReference>
<dbReference type="GO" id="GO:0005737">
    <property type="term" value="C:cytoplasm"/>
    <property type="evidence" value="ECO:0007669"/>
    <property type="project" value="UniProtKB-SubCell"/>
</dbReference>
<evidence type="ECO:0000259" key="9">
    <source>
        <dbReference type="PROSITE" id="PS50405"/>
    </source>
</evidence>
<name>A0ABD1JP86_9TELE</name>
<organism evidence="10 11">
    <name type="scientific">Coilia grayii</name>
    <name type="common">Gray's grenadier anchovy</name>
    <dbReference type="NCBI Taxonomy" id="363190"/>
    <lineage>
        <taxon>Eukaryota</taxon>
        <taxon>Metazoa</taxon>
        <taxon>Chordata</taxon>
        <taxon>Craniata</taxon>
        <taxon>Vertebrata</taxon>
        <taxon>Euteleostomi</taxon>
        <taxon>Actinopterygii</taxon>
        <taxon>Neopterygii</taxon>
        <taxon>Teleostei</taxon>
        <taxon>Clupei</taxon>
        <taxon>Clupeiformes</taxon>
        <taxon>Clupeoidei</taxon>
        <taxon>Engraulidae</taxon>
        <taxon>Coilinae</taxon>
        <taxon>Coilia</taxon>
    </lineage>
</organism>
<dbReference type="PANTHER" id="PTHR43917:SF9">
    <property type="entry name" value="GLUTATHIONE S-TRANSFERASE THETA-1"/>
    <property type="match status" value="1"/>
</dbReference>
<evidence type="ECO:0000256" key="2">
    <source>
        <dbReference type="ARBA" id="ARBA00009899"/>
    </source>
</evidence>
<dbReference type="InterPro" id="IPR036249">
    <property type="entry name" value="Thioredoxin-like_sf"/>
</dbReference>
<dbReference type="Gene3D" id="1.20.1050.10">
    <property type="match status" value="1"/>
</dbReference>
<dbReference type="AlphaFoldDB" id="A0ABD1JP86"/>
<dbReference type="InterPro" id="IPR004045">
    <property type="entry name" value="Glutathione_S-Trfase_N"/>
</dbReference>
<dbReference type="InterPro" id="IPR036282">
    <property type="entry name" value="Glutathione-S-Trfase_C_sf"/>
</dbReference>
<keyword evidence="11" id="KW-1185">Reference proteome</keyword>
<comment type="subcellular location">
    <subcellularLocation>
        <location evidence="1">Cytoplasm</location>
    </subcellularLocation>
</comment>
<dbReference type="GO" id="GO:0004364">
    <property type="term" value="F:glutathione transferase activity"/>
    <property type="evidence" value="ECO:0007669"/>
    <property type="project" value="UniProtKB-EC"/>
</dbReference>
<dbReference type="Gene3D" id="3.40.30.10">
    <property type="entry name" value="Glutaredoxin"/>
    <property type="match status" value="1"/>
</dbReference>
<evidence type="ECO:0000256" key="3">
    <source>
        <dbReference type="ARBA" id="ARBA00011738"/>
    </source>
</evidence>
<accession>A0ABD1JP86</accession>
<proteinExistence type="inferred from homology"/>
<protein>
    <recommendedName>
        <fullName evidence="4">glutathione transferase</fullName>
        <ecNumber evidence="4">2.5.1.18</ecNumber>
    </recommendedName>
</protein>
<dbReference type="CDD" id="cd03050">
    <property type="entry name" value="GST_N_Theta"/>
    <property type="match status" value="1"/>
</dbReference>
<dbReference type="PANTHER" id="PTHR43917">
    <property type="match status" value="1"/>
</dbReference>
<dbReference type="FunFam" id="1.20.1050.10:FF:000008">
    <property type="entry name" value="Glutathione S-transferase theta-1"/>
    <property type="match status" value="1"/>
</dbReference>
<evidence type="ECO:0000256" key="4">
    <source>
        <dbReference type="ARBA" id="ARBA00012452"/>
    </source>
</evidence>
<keyword evidence="6" id="KW-0808">Transferase</keyword>
<dbReference type="CDD" id="cd03183">
    <property type="entry name" value="GST_C_Theta"/>
    <property type="match status" value="1"/>
</dbReference>
<keyword evidence="5" id="KW-0963">Cytoplasm</keyword>
<dbReference type="EMBL" id="JBHFQA010000014">
    <property type="protein sequence ID" value="KAL2087753.1"/>
    <property type="molecule type" value="Genomic_DNA"/>
</dbReference>
<dbReference type="Pfam" id="PF00043">
    <property type="entry name" value="GST_C"/>
    <property type="match status" value="1"/>
</dbReference>
<dbReference type="EC" id="2.5.1.18" evidence="4"/>
<comment type="similarity">
    <text evidence="2">Belongs to the GST superfamily. Theta family.</text>
</comment>
<comment type="catalytic activity">
    <reaction evidence="7">
        <text>RX + glutathione = an S-substituted glutathione + a halide anion + H(+)</text>
        <dbReference type="Rhea" id="RHEA:16437"/>
        <dbReference type="ChEBI" id="CHEBI:15378"/>
        <dbReference type="ChEBI" id="CHEBI:16042"/>
        <dbReference type="ChEBI" id="CHEBI:17792"/>
        <dbReference type="ChEBI" id="CHEBI:57925"/>
        <dbReference type="ChEBI" id="CHEBI:90779"/>
        <dbReference type="EC" id="2.5.1.18"/>
    </reaction>
</comment>
<dbReference type="InterPro" id="IPR040075">
    <property type="entry name" value="GST_N_Theta"/>
</dbReference>
<evidence type="ECO:0000256" key="1">
    <source>
        <dbReference type="ARBA" id="ARBA00004496"/>
    </source>
</evidence>
<dbReference type="SFLD" id="SFLDG00358">
    <property type="entry name" value="Main_(cytGST)"/>
    <property type="match status" value="1"/>
</dbReference>
<dbReference type="InterPro" id="IPR051369">
    <property type="entry name" value="GST_Theta"/>
</dbReference>
<feature type="domain" description="GST N-terminal" evidence="8">
    <location>
        <begin position="1"/>
        <end position="82"/>
    </location>
</feature>
<evidence type="ECO:0000256" key="7">
    <source>
        <dbReference type="ARBA" id="ARBA00047960"/>
    </source>
</evidence>
<dbReference type="PROSITE" id="PS50405">
    <property type="entry name" value="GST_CTER"/>
    <property type="match status" value="1"/>
</dbReference>
<dbReference type="FunFam" id="3.40.30.10:FF:000176">
    <property type="entry name" value="Glutathione S-transferase theta-1"/>
    <property type="match status" value="1"/>
</dbReference>
<evidence type="ECO:0000256" key="6">
    <source>
        <dbReference type="ARBA" id="ARBA00022679"/>
    </source>
</evidence>
<dbReference type="InterPro" id="IPR004046">
    <property type="entry name" value="GST_C"/>
</dbReference>
<evidence type="ECO:0000313" key="10">
    <source>
        <dbReference type="EMBL" id="KAL2087753.1"/>
    </source>
</evidence>